<dbReference type="AlphaFoldDB" id="A0A3E0W067"/>
<comment type="caution">
    <text evidence="3">The sequence shown here is derived from an EMBL/GenBank/DDBJ whole genome shotgun (WGS) entry which is preliminary data.</text>
</comment>
<dbReference type="Pfam" id="PF14534">
    <property type="entry name" value="DUF4440"/>
    <property type="match status" value="1"/>
</dbReference>
<dbReference type="Gene3D" id="3.10.450.50">
    <property type="match status" value="1"/>
</dbReference>
<proteinExistence type="predicted"/>
<dbReference type="InterPro" id="IPR032710">
    <property type="entry name" value="NTF2-like_dom_sf"/>
</dbReference>
<feature type="region of interest" description="Disordered" evidence="1">
    <location>
        <begin position="1"/>
        <end position="21"/>
    </location>
</feature>
<dbReference type="InterPro" id="IPR027843">
    <property type="entry name" value="DUF4440"/>
</dbReference>
<evidence type="ECO:0000256" key="1">
    <source>
        <dbReference type="SAM" id="MobiDB-lite"/>
    </source>
</evidence>
<name>A0A3E0W067_9MICO</name>
<protein>
    <recommendedName>
        <fullName evidence="2">DUF4440 domain-containing protein</fullName>
    </recommendedName>
</protein>
<dbReference type="EMBL" id="NBXA01000007">
    <property type="protein sequence ID" value="RFA15380.1"/>
    <property type="molecule type" value="Genomic_DNA"/>
</dbReference>
<evidence type="ECO:0000259" key="2">
    <source>
        <dbReference type="Pfam" id="PF14534"/>
    </source>
</evidence>
<feature type="domain" description="DUF4440" evidence="2">
    <location>
        <begin position="35"/>
        <end position="144"/>
    </location>
</feature>
<evidence type="ECO:0000313" key="3">
    <source>
        <dbReference type="EMBL" id="RFA15380.1"/>
    </source>
</evidence>
<dbReference type="RefSeq" id="WP_116282142.1">
    <property type="nucleotide sequence ID" value="NZ_NBXA01000007.1"/>
</dbReference>
<sequence>MSDTQRPAPDPNPDQNPFATGTDEHAIWAGALAIYAGFTAADRAAIDANISPEATMFDSDTMPLIHGKAELDAIRDARPAAAPAAPPETLPPTPVLRGIAPEVRIWGDTAVLLHYLAVDLADGSPEQAVRNTSVWRRASGNWLMVHNHEDVMATPWLPVL</sequence>
<accession>A0A3E0W067</accession>
<reference evidence="3 4" key="1">
    <citation type="submission" date="2017-04" db="EMBL/GenBank/DDBJ databases">
        <title>Comparative genome analysis of Subtercola boreus.</title>
        <authorList>
            <person name="Cho Y.-J."/>
            <person name="Cho A."/>
            <person name="Kim O.-S."/>
            <person name="Lee J.-I."/>
        </authorList>
    </citation>
    <scope>NUCLEOTIDE SEQUENCE [LARGE SCALE GENOMIC DNA]</scope>
    <source>
        <strain evidence="3 4">P27444</strain>
    </source>
</reference>
<dbReference type="SUPFAM" id="SSF54427">
    <property type="entry name" value="NTF2-like"/>
    <property type="match status" value="1"/>
</dbReference>
<dbReference type="Proteomes" id="UP000256709">
    <property type="component" value="Unassembled WGS sequence"/>
</dbReference>
<dbReference type="OrthoDB" id="1551077at2"/>
<organism evidence="3 4">
    <name type="scientific">Subtercola boreus</name>
    <dbReference type="NCBI Taxonomy" id="120213"/>
    <lineage>
        <taxon>Bacteria</taxon>
        <taxon>Bacillati</taxon>
        <taxon>Actinomycetota</taxon>
        <taxon>Actinomycetes</taxon>
        <taxon>Micrococcales</taxon>
        <taxon>Microbacteriaceae</taxon>
        <taxon>Subtercola</taxon>
    </lineage>
</organism>
<evidence type="ECO:0000313" key="4">
    <source>
        <dbReference type="Proteomes" id="UP000256709"/>
    </source>
</evidence>
<gene>
    <name evidence="3" type="ORF">B7R21_05025</name>
</gene>